<comment type="caution">
    <text evidence="6">The sequence shown here is derived from an EMBL/GenBank/DDBJ whole genome shotgun (WGS) entry which is preliminary data.</text>
</comment>
<reference evidence="6" key="2">
    <citation type="submission" date="2020-08" db="EMBL/GenBank/DDBJ databases">
        <title>Plant Genome Project.</title>
        <authorList>
            <person name="Zhang R.-G."/>
        </authorList>
    </citation>
    <scope>NUCLEOTIDE SEQUENCE</scope>
    <source>
        <strain evidence="6">Huo1</strain>
        <tissue evidence="6">Leaf</tissue>
    </source>
</reference>
<dbReference type="Proteomes" id="UP000298416">
    <property type="component" value="Unassembled WGS sequence"/>
</dbReference>
<dbReference type="EMBL" id="PNBA02000003">
    <property type="protein sequence ID" value="KAG6431119.1"/>
    <property type="molecule type" value="Genomic_DNA"/>
</dbReference>
<feature type="transmembrane region" description="Helical" evidence="5">
    <location>
        <begin position="159"/>
        <end position="178"/>
    </location>
</feature>
<feature type="transmembrane region" description="Helical" evidence="5">
    <location>
        <begin position="222"/>
        <end position="243"/>
    </location>
</feature>
<reference evidence="6" key="1">
    <citation type="submission" date="2018-01" db="EMBL/GenBank/DDBJ databases">
        <authorList>
            <person name="Mao J.F."/>
        </authorList>
    </citation>
    <scope>NUCLEOTIDE SEQUENCE</scope>
    <source>
        <strain evidence="6">Huo1</strain>
        <tissue evidence="6">Leaf</tissue>
    </source>
</reference>
<feature type="transmembrane region" description="Helical" evidence="5">
    <location>
        <begin position="130"/>
        <end position="153"/>
    </location>
</feature>
<dbReference type="PANTHER" id="PTHR23291:SF50">
    <property type="entry name" value="PROTEIN LIFEGUARD 4"/>
    <property type="match status" value="1"/>
</dbReference>
<evidence type="ECO:0008006" key="8">
    <source>
        <dbReference type="Google" id="ProtNLM"/>
    </source>
</evidence>
<evidence type="ECO:0000256" key="3">
    <source>
        <dbReference type="ARBA" id="ARBA00022989"/>
    </source>
</evidence>
<accession>A0A8X8YG31</accession>
<organism evidence="6">
    <name type="scientific">Salvia splendens</name>
    <name type="common">Scarlet sage</name>
    <dbReference type="NCBI Taxonomy" id="180675"/>
    <lineage>
        <taxon>Eukaryota</taxon>
        <taxon>Viridiplantae</taxon>
        <taxon>Streptophyta</taxon>
        <taxon>Embryophyta</taxon>
        <taxon>Tracheophyta</taxon>
        <taxon>Spermatophyta</taxon>
        <taxon>Magnoliopsida</taxon>
        <taxon>eudicotyledons</taxon>
        <taxon>Gunneridae</taxon>
        <taxon>Pentapetalae</taxon>
        <taxon>asterids</taxon>
        <taxon>lamiids</taxon>
        <taxon>Lamiales</taxon>
        <taxon>Lamiaceae</taxon>
        <taxon>Nepetoideae</taxon>
        <taxon>Mentheae</taxon>
        <taxon>Salviinae</taxon>
        <taxon>Salvia</taxon>
        <taxon>Salvia subgen. Calosphace</taxon>
        <taxon>core Calosphace</taxon>
    </lineage>
</organism>
<evidence type="ECO:0000256" key="2">
    <source>
        <dbReference type="ARBA" id="ARBA00022692"/>
    </source>
</evidence>
<dbReference type="InterPro" id="IPR006214">
    <property type="entry name" value="Bax_inhibitor_1-related"/>
</dbReference>
<comment type="similarity">
    <text evidence="5">Belongs to the BI1 family.</text>
</comment>
<evidence type="ECO:0000256" key="5">
    <source>
        <dbReference type="RuleBase" id="RU004379"/>
    </source>
</evidence>
<evidence type="ECO:0000256" key="1">
    <source>
        <dbReference type="ARBA" id="ARBA00004141"/>
    </source>
</evidence>
<evidence type="ECO:0000313" key="7">
    <source>
        <dbReference type="Proteomes" id="UP000298416"/>
    </source>
</evidence>
<dbReference type="Pfam" id="PF01027">
    <property type="entry name" value="Bax1-I"/>
    <property type="match status" value="1"/>
</dbReference>
<dbReference type="OrthoDB" id="7933078at2759"/>
<evidence type="ECO:0000256" key="4">
    <source>
        <dbReference type="ARBA" id="ARBA00023136"/>
    </source>
</evidence>
<gene>
    <name evidence="6" type="ORF">SASPL_109194</name>
</gene>
<feature type="transmembrane region" description="Helical" evidence="5">
    <location>
        <begin position="190"/>
        <end position="207"/>
    </location>
</feature>
<keyword evidence="7" id="KW-1185">Reference proteome</keyword>
<feature type="transmembrane region" description="Helical" evidence="5">
    <location>
        <begin position="103"/>
        <end position="123"/>
    </location>
</feature>
<protein>
    <recommendedName>
        <fullName evidence="8">BI1-like protein</fullName>
    </recommendedName>
</protein>
<dbReference type="PANTHER" id="PTHR23291">
    <property type="entry name" value="BAX INHIBITOR-RELATED"/>
    <property type="match status" value="1"/>
</dbReference>
<keyword evidence="3 5" id="KW-1133">Transmembrane helix</keyword>
<feature type="transmembrane region" description="Helical" evidence="5">
    <location>
        <begin position="79"/>
        <end position="97"/>
    </location>
</feature>
<dbReference type="GO" id="GO:0016020">
    <property type="term" value="C:membrane"/>
    <property type="evidence" value="ECO:0007669"/>
    <property type="project" value="UniProtKB-SubCell"/>
</dbReference>
<keyword evidence="2 5" id="KW-0812">Transmembrane</keyword>
<sequence>MHTYTAVSTADVHKVGDIDIESGERLYPGIGHGENLLRWGFIRKVYGILAAQILVTTAVTAATVLYAPINDLLRANSGFLLFLVFTPFILLWPLHIYRQKHPLNLVFLGLFTASMSLTVGVSCANTEGRLVLEALILTSAVVSALTGYTFWAAKKGKDFSFLGPILFTSLFILILTGFIQMVHPLGSTSVAVYSAISAIIFSGYIVYDTEKLIKRFTYDEYIWASVTLYLDVLNLFLTILRMLKQDN</sequence>
<proteinExistence type="inferred from homology"/>
<evidence type="ECO:0000313" key="6">
    <source>
        <dbReference type="EMBL" id="KAG6431119.1"/>
    </source>
</evidence>
<feature type="transmembrane region" description="Helical" evidence="5">
    <location>
        <begin position="45"/>
        <end position="67"/>
    </location>
</feature>
<keyword evidence="4 5" id="KW-0472">Membrane</keyword>
<dbReference type="AlphaFoldDB" id="A0A8X8YG31"/>
<comment type="subcellular location">
    <subcellularLocation>
        <location evidence="1">Membrane</location>
        <topology evidence="1">Multi-pass membrane protein</topology>
    </subcellularLocation>
</comment>
<name>A0A8X8YG31_SALSN</name>